<protein>
    <submittedName>
        <fullName evidence="2">Uncharacterized protein</fullName>
    </submittedName>
</protein>
<proteinExistence type="predicted"/>
<gene>
    <name evidence="2" type="ORF">ElyMa_003593300</name>
</gene>
<name>A0AAV4ES08_9GAST</name>
<feature type="non-terminal residue" evidence="2">
    <location>
        <position position="1"/>
    </location>
</feature>
<dbReference type="EMBL" id="BMAT01007368">
    <property type="protein sequence ID" value="GFR62946.1"/>
    <property type="molecule type" value="Genomic_DNA"/>
</dbReference>
<feature type="compositionally biased region" description="Basic and acidic residues" evidence="1">
    <location>
        <begin position="50"/>
        <end position="63"/>
    </location>
</feature>
<evidence type="ECO:0000313" key="3">
    <source>
        <dbReference type="Proteomes" id="UP000762676"/>
    </source>
</evidence>
<sequence length="63" mass="7007">RVVTPRRGTIQEPSPDPRPTAQLKPPSSSPTAQLISKTSTAHHSQLNRYSLEDQCEKQSRPDV</sequence>
<feature type="region of interest" description="Disordered" evidence="1">
    <location>
        <begin position="1"/>
        <end position="63"/>
    </location>
</feature>
<comment type="caution">
    <text evidence="2">The sequence shown here is derived from an EMBL/GenBank/DDBJ whole genome shotgun (WGS) entry which is preliminary data.</text>
</comment>
<organism evidence="2 3">
    <name type="scientific">Elysia marginata</name>
    <dbReference type="NCBI Taxonomy" id="1093978"/>
    <lineage>
        <taxon>Eukaryota</taxon>
        <taxon>Metazoa</taxon>
        <taxon>Spiralia</taxon>
        <taxon>Lophotrochozoa</taxon>
        <taxon>Mollusca</taxon>
        <taxon>Gastropoda</taxon>
        <taxon>Heterobranchia</taxon>
        <taxon>Euthyneura</taxon>
        <taxon>Panpulmonata</taxon>
        <taxon>Sacoglossa</taxon>
        <taxon>Placobranchoidea</taxon>
        <taxon>Plakobranchidae</taxon>
        <taxon>Elysia</taxon>
    </lineage>
</organism>
<feature type="compositionally biased region" description="Polar residues" evidence="1">
    <location>
        <begin position="25"/>
        <end position="48"/>
    </location>
</feature>
<accession>A0AAV4ES08</accession>
<evidence type="ECO:0000256" key="1">
    <source>
        <dbReference type="SAM" id="MobiDB-lite"/>
    </source>
</evidence>
<dbReference type="Proteomes" id="UP000762676">
    <property type="component" value="Unassembled WGS sequence"/>
</dbReference>
<dbReference type="AlphaFoldDB" id="A0AAV4ES08"/>
<reference evidence="2 3" key="1">
    <citation type="journal article" date="2021" name="Elife">
        <title>Chloroplast acquisition without the gene transfer in kleptoplastic sea slugs, Plakobranchus ocellatus.</title>
        <authorList>
            <person name="Maeda T."/>
            <person name="Takahashi S."/>
            <person name="Yoshida T."/>
            <person name="Shimamura S."/>
            <person name="Takaki Y."/>
            <person name="Nagai Y."/>
            <person name="Toyoda A."/>
            <person name="Suzuki Y."/>
            <person name="Arimoto A."/>
            <person name="Ishii H."/>
            <person name="Satoh N."/>
            <person name="Nishiyama T."/>
            <person name="Hasebe M."/>
            <person name="Maruyama T."/>
            <person name="Minagawa J."/>
            <person name="Obokata J."/>
            <person name="Shigenobu S."/>
        </authorList>
    </citation>
    <scope>NUCLEOTIDE SEQUENCE [LARGE SCALE GENOMIC DNA]</scope>
</reference>
<evidence type="ECO:0000313" key="2">
    <source>
        <dbReference type="EMBL" id="GFR62946.1"/>
    </source>
</evidence>
<keyword evidence="3" id="KW-1185">Reference proteome</keyword>